<organism evidence="2">
    <name type="scientific">Microbacterium sp. LWS13-1.2</name>
    <dbReference type="NCBI Taxonomy" id="3135264"/>
    <lineage>
        <taxon>Bacteria</taxon>
        <taxon>Bacillati</taxon>
        <taxon>Actinomycetota</taxon>
        <taxon>Actinomycetes</taxon>
        <taxon>Micrococcales</taxon>
        <taxon>Microbacteriaceae</taxon>
        <taxon>Microbacterium</taxon>
    </lineage>
</organism>
<proteinExistence type="predicted"/>
<sequence>MNALIVYESMFGNTRKLAEAMAGALETTGADVTVSPACEAPADLSDYTLVIVGAPTHAHSLPRPKSRAEAVEWAVDPTKKLSLEETARSTGVREWLEGIMLVGNPRFAVFSTRADIPRIFSGDATAAIRKGLRRRLADADAHADFLVGLDNRLLEGEEGRASEWAGGLVAVPSA</sequence>
<accession>A0AAU6S9K5</accession>
<dbReference type="Gene3D" id="3.40.50.360">
    <property type="match status" value="1"/>
</dbReference>
<dbReference type="InterPro" id="IPR029039">
    <property type="entry name" value="Flavoprotein-like_sf"/>
</dbReference>
<dbReference type="InterPro" id="IPR026816">
    <property type="entry name" value="Flavodoxin_dom"/>
</dbReference>
<dbReference type="SUPFAM" id="SSF52218">
    <property type="entry name" value="Flavoproteins"/>
    <property type="match status" value="1"/>
</dbReference>
<evidence type="ECO:0000259" key="1">
    <source>
        <dbReference type="PROSITE" id="PS50902"/>
    </source>
</evidence>
<dbReference type="AlphaFoldDB" id="A0AAU6S9K5"/>
<dbReference type="InterPro" id="IPR008254">
    <property type="entry name" value="Flavodoxin/NO_synth"/>
</dbReference>
<dbReference type="PROSITE" id="PS50902">
    <property type="entry name" value="FLAVODOXIN_LIKE"/>
    <property type="match status" value="1"/>
</dbReference>
<gene>
    <name evidence="2" type="ORF">MRBLWS13_001217</name>
</gene>
<dbReference type="Pfam" id="PF12724">
    <property type="entry name" value="Flavodoxin_5"/>
    <property type="match status" value="1"/>
</dbReference>
<dbReference type="RefSeq" id="WP_349428129.1">
    <property type="nucleotide sequence ID" value="NZ_CP151632.1"/>
</dbReference>
<feature type="domain" description="Flavodoxin-like" evidence="1">
    <location>
        <begin position="3"/>
        <end position="169"/>
    </location>
</feature>
<dbReference type="EMBL" id="CP151632">
    <property type="protein sequence ID" value="WZO33588.1"/>
    <property type="molecule type" value="Genomic_DNA"/>
</dbReference>
<name>A0AAU6S9K5_9MICO</name>
<evidence type="ECO:0000313" key="2">
    <source>
        <dbReference type="EMBL" id="WZO33588.1"/>
    </source>
</evidence>
<reference evidence="2" key="1">
    <citation type="submission" date="2024-04" db="EMBL/GenBank/DDBJ databases">
        <authorList>
            <person name="Roder T."/>
            <person name="Oberhansli S."/>
            <person name="Kreuzer M."/>
        </authorList>
    </citation>
    <scope>NUCLEOTIDE SEQUENCE</scope>
    <source>
        <strain evidence="2">LWS13-1.2</strain>
    </source>
</reference>
<protein>
    <submittedName>
        <fullName evidence="2">Flavodoxin domain-containing protein</fullName>
    </submittedName>
</protein>
<dbReference type="GO" id="GO:0010181">
    <property type="term" value="F:FMN binding"/>
    <property type="evidence" value="ECO:0007669"/>
    <property type="project" value="InterPro"/>
</dbReference>